<accession>A0A1E5TI39</accession>
<dbReference type="NCBIfam" id="TIGR00281">
    <property type="entry name" value="SMC-Scp complex subunit ScpB"/>
    <property type="match status" value="1"/>
</dbReference>
<dbReference type="InterPro" id="IPR036390">
    <property type="entry name" value="WH_DNA-bd_sf"/>
</dbReference>
<dbReference type="PANTHER" id="PTHR34298:SF2">
    <property type="entry name" value="SEGREGATION AND CONDENSATION PROTEIN B"/>
    <property type="match status" value="1"/>
</dbReference>
<dbReference type="SUPFAM" id="SSF46785">
    <property type="entry name" value="Winged helix' DNA-binding domain"/>
    <property type="match status" value="2"/>
</dbReference>
<evidence type="ECO:0000256" key="2">
    <source>
        <dbReference type="ARBA" id="ARBA00022618"/>
    </source>
</evidence>
<dbReference type="RefSeq" id="WP_031265982.1">
    <property type="nucleotide sequence ID" value="NZ_CP013114.1"/>
</dbReference>
<keyword evidence="4 5" id="KW-0131">Cell cycle</keyword>
<dbReference type="EMBL" id="JAMBQA010000001">
    <property type="protein sequence ID" value="MDG0845017.1"/>
    <property type="molecule type" value="Genomic_DNA"/>
</dbReference>
<comment type="subcellular location">
    <subcellularLocation>
        <location evidence="5">Cytoplasm</location>
    </subcellularLocation>
    <text evidence="5">Associated with two foci at the outer edges of the nucleoid region in young cells, and at four foci within both cell halves in older cells.</text>
</comment>
<dbReference type="PIRSF" id="PIRSF019345">
    <property type="entry name" value="ScpB"/>
    <property type="match status" value="1"/>
</dbReference>
<name>A0A1E5TI39_9STAP</name>
<reference evidence="8" key="1">
    <citation type="submission" date="2015-11" db="EMBL/GenBank/DDBJ databases">
        <title>Genomic diversity of Staphylococcus saprophyticus strains from urinary tract infections, animal surfaces, and fermented foods.</title>
        <authorList>
            <person name="Wolfe B.E."/>
        </authorList>
    </citation>
    <scope>NUCLEOTIDE SEQUENCE [LARGE SCALE GENOMIC DNA]</scope>
    <source>
        <strain evidence="8">738_7</strain>
    </source>
</reference>
<sequence>MNDKGILEALLYTAGDEGLDEKQLLEILDIDQTQLSQLVSEYISDGLEIQHFGQTYVLTTKKDAANYIEKLIEQKSKMKLSQAAMESLSIIAYNQPLSRSDIEMIRGINSDGAVKTLIARGLIEAKDEADSRSQQLYTTELFLNVFGIEHLDDLPTTDEEDEEIEAFFSNLVNQKGENNE</sequence>
<gene>
    <name evidence="5 6" type="primary">scpB</name>
    <name evidence="7" type="ORF">ASS94_09350</name>
    <name evidence="6" type="ORF">M4L89_02000</name>
</gene>
<evidence type="ECO:0000256" key="1">
    <source>
        <dbReference type="ARBA" id="ARBA00022490"/>
    </source>
</evidence>
<dbReference type="GO" id="GO:0051304">
    <property type="term" value="P:chromosome separation"/>
    <property type="evidence" value="ECO:0007669"/>
    <property type="project" value="InterPro"/>
</dbReference>
<dbReference type="Proteomes" id="UP000095464">
    <property type="component" value="Unassembled WGS sequence"/>
</dbReference>
<keyword evidence="3 5" id="KW-0159">Chromosome partition</keyword>
<dbReference type="HAMAP" id="MF_01804">
    <property type="entry name" value="ScpB"/>
    <property type="match status" value="1"/>
</dbReference>
<dbReference type="GO" id="GO:0051301">
    <property type="term" value="P:cell division"/>
    <property type="evidence" value="ECO:0007669"/>
    <property type="project" value="UniProtKB-KW"/>
</dbReference>
<dbReference type="GO" id="GO:0005737">
    <property type="term" value="C:cytoplasm"/>
    <property type="evidence" value="ECO:0007669"/>
    <property type="project" value="UniProtKB-SubCell"/>
</dbReference>
<organism evidence="6 9">
    <name type="scientific">Staphylococcus equorum</name>
    <dbReference type="NCBI Taxonomy" id="246432"/>
    <lineage>
        <taxon>Bacteria</taxon>
        <taxon>Bacillati</taxon>
        <taxon>Bacillota</taxon>
        <taxon>Bacilli</taxon>
        <taxon>Bacillales</taxon>
        <taxon>Staphylococcaceae</taxon>
        <taxon>Staphylococcus</taxon>
    </lineage>
</organism>
<dbReference type="EMBL" id="LNPX01000040">
    <property type="protein sequence ID" value="OEK54631.1"/>
    <property type="molecule type" value="Genomic_DNA"/>
</dbReference>
<comment type="subunit">
    <text evidence="5">Homodimer. Homodimerization may be required to stabilize the binding of ScpA to the Smc head domains. Component of a cohesin-like complex composed of ScpA, ScpB and the Smc homodimer, in which ScpA and ScpB bind to the head domain of Smc. The presence of the three proteins is required for the association of the complex with DNA.</text>
</comment>
<dbReference type="GO" id="GO:0006260">
    <property type="term" value="P:DNA replication"/>
    <property type="evidence" value="ECO:0007669"/>
    <property type="project" value="UniProtKB-UniRule"/>
</dbReference>
<comment type="caution">
    <text evidence="6">The sequence shown here is derived from an EMBL/GenBank/DDBJ whole genome shotgun (WGS) entry which is preliminary data.</text>
</comment>
<dbReference type="AlphaFoldDB" id="A0A1E5TI39"/>
<evidence type="ECO:0000256" key="3">
    <source>
        <dbReference type="ARBA" id="ARBA00022829"/>
    </source>
</evidence>
<comment type="similarity">
    <text evidence="5">Belongs to the ScpB family.</text>
</comment>
<keyword evidence="2 5" id="KW-0132">Cell division</keyword>
<proteinExistence type="inferred from homology"/>
<dbReference type="InterPro" id="IPR005234">
    <property type="entry name" value="ScpB_csome_segregation"/>
</dbReference>
<evidence type="ECO:0000256" key="5">
    <source>
        <dbReference type="HAMAP-Rule" id="MF_01804"/>
    </source>
</evidence>
<evidence type="ECO:0000313" key="8">
    <source>
        <dbReference type="Proteomes" id="UP000095464"/>
    </source>
</evidence>
<evidence type="ECO:0000256" key="4">
    <source>
        <dbReference type="ARBA" id="ARBA00023306"/>
    </source>
</evidence>
<evidence type="ECO:0000313" key="6">
    <source>
        <dbReference type="EMBL" id="MDG0845017.1"/>
    </source>
</evidence>
<keyword evidence="9" id="KW-1185">Reference proteome</keyword>
<evidence type="ECO:0000313" key="7">
    <source>
        <dbReference type="EMBL" id="OEK54631.1"/>
    </source>
</evidence>
<dbReference type="Gene3D" id="1.10.10.10">
    <property type="entry name" value="Winged helix-like DNA-binding domain superfamily/Winged helix DNA-binding domain"/>
    <property type="match status" value="2"/>
</dbReference>
<evidence type="ECO:0000313" key="9">
    <source>
        <dbReference type="Proteomes" id="UP001152422"/>
    </source>
</evidence>
<dbReference type="InterPro" id="IPR036388">
    <property type="entry name" value="WH-like_DNA-bd_sf"/>
</dbReference>
<comment type="function">
    <text evidence="5">Participates in chromosomal partition during cell division. May act via the formation of a condensin-like complex containing Smc and ScpA that pull DNA away from mid-cell into both cell halves.</text>
</comment>
<keyword evidence="1 5" id="KW-0963">Cytoplasm</keyword>
<dbReference type="PANTHER" id="PTHR34298">
    <property type="entry name" value="SEGREGATION AND CONDENSATION PROTEIN B"/>
    <property type="match status" value="1"/>
</dbReference>
<reference evidence="7" key="2">
    <citation type="submission" date="2015-11" db="EMBL/GenBank/DDBJ databases">
        <authorList>
            <person name="Wolfe B.E."/>
        </authorList>
    </citation>
    <scope>NUCLEOTIDE SEQUENCE</scope>
    <source>
        <strain evidence="7">738_7</strain>
    </source>
</reference>
<dbReference type="GeneID" id="69845866"/>
<dbReference type="Proteomes" id="UP001152422">
    <property type="component" value="Unassembled WGS sequence"/>
</dbReference>
<protein>
    <recommendedName>
        <fullName evidence="5">Segregation and condensation protein B</fullName>
    </recommendedName>
</protein>
<dbReference type="Pfam" id="PF04079">
    <property type="entry name" value="SMC_ScpB"/>
    <property type="match status" value="1"/>
</dbReference>
<reference evidence="6" key="3">
    <citation type="submission" date="2022-05" db="EMBL/GenBank/DDBJ databases">
        <title>Comparative genomics of Staphylococcus equorum isolates.</title>
        <authorList>
            <person name="Luelf R.H."/>
        </authorList>
    </citation>
    <scope>NUCLEOTIDE SEQUENCE</scope>
    <source>
        <strain evidence="6">TMW 2.2497</strain>
    </source>
</reference>